<reference evidence="4" key="1">
    <citation type="submission" date="2016-10" db="EMBL/GenBank/DDBJ databases">
        <authorList>
            <person name="Benchimol M."/>
            <person name="Almeida L.G."/>
            <person name="Vasconcelos A.T."/>
            <person name="Perreira-Neves A."/>
            <person name="Rosa I.A."/>
            <person name="Tasca T."/>
            <person name="Bogo M.R."/>
            <person name="de Souza W."/>
        </authorList>
    </citation>
    <scope>NUCLEOTIDE SEQUENCE [LARGE SCALE GENOMIC DNA]</scope>
    <source>
        <strain evidence="4">K</strain>
    </source>
</reference>
<dbReference type="InterPro" id="IPR036372">
    <property type="entry name" value="BEACH_dom_sf"/>
</dbReference>
<evidence type="ECO:0000313" key="4">
    <source>
        <dbReference type="EMBL" id="OHT10292.1"/>
    </source>
</evidence>
<evidence type="ECO:0000313" key="5">
    <source>
        <dbReference type="Proteomes" id="UP000179807"/>
    </source>
</evidence>
<gene>
    <name evidence="4" type="ORF">TRFO_04329</name>
</gene>
<dbReference type="SUPFAM" id="SSF50729">
    <property type="entry name" value="PH domain-like"/>
    <property type="match status" value="1"/>
</dbReference>
<sequence>MKKLKASFKKLTGLKLSDPKHKFWIRYFTVKYPKSAANITPPFSSQIQSFSFETIPSKSLYIHAKEIEENPENILPGYLKFDQQIGLDYFEFCQTFLADKNLLNKKAILSLAEPHLIRFSIAFFHQFYLKFQYLLNNEDAPLFPIWFLEKYSMVHTVIFMCKDEIISDFILYVLTPILEYIQMYTIRILSTPDGSPIRSFVEIMINHLINYFSNTEKPIEPYFYPCISFISLYCSRVVSGNFFNDANKSILEKSLKIFTSNKIRIDSPKTESNIMAFIMHELFFLSKQKSEVFHESIIKSGLNNELDQNHSISDPNNLSCKELSYYDIGKMILQYFYNLNSLEIKSAEPPFLTIDLEILSKALLDFLKASFKVISQHPFKQKQSEKTDLILGANLYENPEFDFIEQDLVKVDFHKKTEKKTFEEFPLSLNVNKTIPELFYLFKQLMEKHPNFASSFCKVLFSKFSKKTELSHYLFIIFVSKFLPGKILCHEINENSLWTVILSDNAFTELEKYEKDFICIIEELIIKCFSSFESNQILLIETLSNILLTPNIDNILCIIEQLLVFCPQKFCEQIRHSSLIDTLYHVDSNFKYTLVHQASKNLNAFVQRRSRITGIIKNICQYSVVELVEPKTRCSYIISLLFEVSLQDLVSNVISYALTIDSVTLLVVEEINRYFCASITKIKDRNWKIMVQKVFSAICSSVDKSRKDICEDLIKTSYLLILHKMVQSTDDFEFSLSILSFITNLCNSSSLFLRELSNPIWCFQETWKDLFLKNTIQLCDLQILWRFTLLGDDSLIRNVEGLKLLISVSKKSKYFKDVCSELASKCKYSLINRFHCSQADIGISILDVFEDIPEYVNLLKIVGSSFFTPNEFKVYLHKIQMKNNLKLLQVFSDIIQLSSTNDMTSFFHIDKFYTNFKVGPVRIDSKPNISFFVRFDKPSEKGSFEFVSIYLNGIEASFSIKLIDLQPILKYNNSSTNTNIEVNTNKKLASLKWLKMNIFINKKHISINVDNQAFCELKFPPLINLISLTFLVKNVACDIEKITFYDNSLNSIACYSARVIENSICPNISQSNNNSFGDAEFNGFYVPYTVCITNTISNCGGINVILPLFEISKTDPLILLKSVLSITKNNEQMLVERSFFRALSDILPSKMKFDVIQCLCDIYRVVKTTELRTELLVNIFGNWNILQKLSSEYHDKYIQTILPIVLGSDPNLFTKFFNVREFFSSTILENLHIWNLIDKFSSFKFSDEDFVSLLSAATDSKNPSFTLNALKALSTALNKHDNGIELLRKFDYYSPFFKLFETYLDNEEIWLNIFEIFSVISKQKPESQLSLHILSMLPLLNLEKITEKSLDLIISLIFSHQKSAKVQFIENPHFLPLICFFLPCFPQRSEEISQLIYNSLNVYDISRKNIVNCIYWPLWLLFLSLFQNDTTKIDDWILMIAKASFPNDQATLEEIEIIFLIFSTVYQLDFSKMILLFFKHALIYRNSSIIVLETIKFLFYSPKMDKIQINSELMRDLTQLSKFVVNVPIPTPIFNSSLNSNPSQEDFEIIKLCIAAALKNKELINKEIPLFEQSDISISSTLLLLIHRIVIENAEIALVFLEKINEILSSRHSKLVLNILYNDFKENENATILLNKYLSGNIMENSQEELENLLKVDRQKYQKHFDEIKQNVSKLLFEHLEEIYTTEKLRLNQLNMNLPKFDEMIKENCESLARLSRQNHRIWTTISLKLVESGAIWNATSSEGLHWKLDDCLDSFGRRMKTKVNRHFNNHKDASLARDSSTGAETIKRTFFGQNEIVNDIGAYLEKLRNSIFKLDCTLVTVKAYYKGTIYFTSNSLSFESIEVTDEFGQKKESRPKMVEIFYENIKFLMKRRFLHQKIGAEVFTDKRSSYFFIFEDNKILKTFIGKMKSVGCKKLSKIDEFTSKWKTGKISNYEYIYWLNMFSGRSFNDIAQYPVFPWVLTNYSSDVLDLFDTKNYRNLSKPIGALNEERLENLKAMYQELTSNEIGVGAPSLYRLHYSSPGFVTYFLIRCEPFTTLHIALQSGRFDHPGRLFCSIEDSFASCVSLNNDFRELIPEFYSTCEFLLNSNNFDLGKGINDVVLPKWAKSPSLFIALNRLALESPIVSSSLNEWIDLIFGFKQQDIQANNLFHNFSDPSYFDKCNPDEKDHIMTHAANFGVNPSKLFSQSHPKRIPPFSPDFRNSLRIVPILRYKQFKPMKLWCTQNEMMAILLPGTLMQAQLDVISGNNNNLSFRLVSKFGLNFPMNLATTNIIDKFTKILEENNSFVVSNPWSQVFDVIDVSRHKEIFTSTEHQSTITAIAADHDFVISSSQDTSLCIWSISKKRMNSHVHAHNHKINCIDYNYDMDLIASVDKIGVFSYSSAINSIFIRSIKLERIPKNILISTLGFTILFYEERNLMDVTSIIETYDLSQRIVEVCKVPGSITSSCLCEFPDRSQYLFISMSTLKIFMHSVTDLTRRAVYGEVESEVCISTFSKERNELFLSLANGNLLSYQFGL</sequence>
<dbReference type="EMBL" id="MLAK01000616">
    <property type="protein sequence ID" value="OHT10292.1"/>
    <property type="molecule type" value="Genomic_DNA"/>
</dbReference>
<dbReference type="GeneID" id="94826531"/>
<dbReference type="InterPro" id="IPR050865">
    <property type="entry name" value="BEACH_Domain"/>
</dbReference>
<accession>A0A1J4KKC8</accession>
<dbReference type="InterPro" id="IPR036322">
    <property type="entry name" value="WD40_repeat_dom_sf"/>
</dbReference>
<dbReference type="SMART" id="SM00320">
    <property type="entry name" value="WD40"/>
    <property type="match status" value="2"/>
</dbReference>
<feature type="domain" description="BEACH-type PH" evidence="3">
    <location>
        <begin position="1806"/>
        <end position="1909"/>
    </location>
</feature>
<dbReference type="SUPFAM" id="SSF50978">
    <property type="entry name" value="WD40 repeat-like"/>
    <property type="match status" value="1"/>
</dbReference>
<dbReference type="CDD" id="cd06071">
    <property type="entry name" value="Beach"/>
    <property type="match status" value="1"/>
</dbReference>
<dbReference type="Pfam" id="PF14844">
    <property type="entry name" value="PH_BEACH"/>
    <property type="match status" value="1"/>
</dbReference>
<comment type="caution">
    <text evidence="4">The sequence shown here is derived from an EMBL/GenBank/DDBJ whole genome shotgun (WGS) entry which is preliminary data.</text>
</comment>
<evidence type="ECO:0008006" key="6">
    <source>
        <dbReference type="Google" id="ProtNLM"/>
    </source>
</evidence>
<proteinExistence type="predicted"/>
<dbReference type="Pfam" id="PF02138">
    <property type="entry name" value="Beach"/>
    <property type="match status" value="1"/>
</dbReference>
<dbReference type="VEuPathDB" id="TrichDB:TRFO_04329"/>
<dbReference type="PANTHER" id="PTHR13743">
    <property type="entry name" value="BEIGE/BEACH-RELATED"/>
    <property type="match status" value="1"/>
</dbReference>
<feature type="domain" description="BEACH" evidence="2">
    <location>
        <begin position="1911"/>
        <end position="2192"/>
    </location>
</feature>
<dbReference type="OrthoDB" id="26681at2759"/>
<dbReference type="PROSITE" id="PS50082">
    <property type="entry name" value="WD_REPEATS_2"/>
    <property type="match status" value="1"/>
</dbReference>
<dbReference type="Proteomes" id="UP000179807">
    <property type="component" value="Unassembled WGS sequence"/>
</dbReference>
<dbReference type="InterPro" id="IPR015943">
    <property type="entry name" value="WD40/YVTN_repeat-like_dom_sf"/>
</dbReference>
<name>A0A1J4KKC8_9EUKA</name>
<feature type="repeat" description="WD" evidence="1">
    <location>
        <begin position="2310"/>
        <end position="2349"/>
    </location>
</feature>
<dbReference type="Gene3D" id="1.10.1540.10">
    <property type="entry name" value="BEACH domain"/>
    <property type="match status" value="1"/>
</dbReference>
<evidence type="ECO:0000259" key="3">
    <source>
        <dbReference type="PROSITE" id="PS51783"/>
    </source>
</evidence>
<dbReference type="PROSITE" id="PS51783">
    <property type="entry name" value="PH_BEACH"/>
    <property type="match status" value="1"/>
</dbReference>
<dbReference type="InterPro" id="IPR000409">
    <property type="entry name" value="BEACH_dom"/>
</dbReference>
<dbReference type="SUPFAM" id="SSF81837">
    <property type="entry name" value="BEACH domain"/>
    <property type="match status" value="1"/>
</dbReference>
<keyword evidence="1" id="KW-0853">WD repeat</keyword>
<dbReference type="Gene3D" id="2.130.10.10">
    <property type="entry name" value="YVTN repeat-like/Quinoprotein amine dehydrogenase"/>
    <property type="match status" value="1"/>
</dbReference>
<dbReference type="PANTHER" id="PTHR13743:SF112">
    <property type="entry name" value="BEACH DOMAIN-CONTAINING PROTEIN"/>
    <property type="match status" value="1"/>
</dbReference>
<protein>
    <recommendedName>
        <fullName evidence="6">Beige/BEACH domain containing protein</fullName>
    </recommendedName>
</protein>
<organism evidence="4 5">
    <name type="scientific">Tritrichomonas foetus</name>
    <dbReference type="NCBI Taxonomy" id="1144522"/>
    <lineage>
        <taxon>Eukaryota</taxon>
        <taxon>Metamonada</taxon>
        <taxon>Parabasalia</taxon>
        <taxon>Tritrichomonadida</taxon>
        <taxon>Tritrichomonadidae</taxon>
        <taxon>Tritrichomonas</taxon>
    </lineage>
</organism>
<dbReference type="PROSITE" id="PS50197">
    <property type="entry name" value="BEACH"/>
    <property type="match status" value="1"/>
</dbReference>
<dbReference type="InterPro" id="IPR011993">
    <property type="entry name" value="PH-like_dom_sf"/>
</dbReference>
<dbReference type="RefSeq" id="XP_068363428.1">
    <property type="nucleotide sequence ID" value="XM_068491827.1"/>
</dbReference>
<dbReference type="SMART" id="SM01026">
    <property type="entry name" value="Beach"/>
    <property type="match status" value="1"/>
</dbReference>
<dbReference type="InterPro" id="IPR001680">
    <property type="entry name" value="WD40_rpt"/>
</dbReference>
<keyword evidence="5" id="KW-1185">Reference proteome</keyword>
<evidence type="ECO:0000256" key="1">
    <source>
        <dbReference type="PROSITE-ProRule" id="PRU00221"/>
    </source>
</evidence>
<evidence type="ECO:0000259" key="2">
    <source>
        <dbReference type="PROSITE" id="PS50197"/>
    </source>
</evidence>
<dbReference type="InterPro" id="IPR023362">
    <property type="entry name" value="PH-BEACH_dom"/>
</dbReference>
<dbReference type="Gene3D" id="2.30.29.30">
    <property type="entry name" value="Pleckstrin-homology domain (PH domain)/Phosphotyrosine-binding domain (PTB)"/>
    <property type="match status" value="1"/>
</dbReference>